<keyword evidence="2" id="KW-0539">Nucleus</keyword>
<comment type="caution">
    <text evidence="5">The sequence shown here is derived from an EMBL/GenBank/DDBJ whole genome shotgun (WGS) entry which is preliminary data.</text>
</comment>
<keyword evidence="6" id="KW-1185">Reference proteome</keyword>
<gene>
    <name evidence="5" type="ORF">FSP39_007179</name>
</gene>
<dbReference type="AlphaFoldDB" id="A0AA89BVJ6"/>
<reference evidence="5" key="1">
    <citation type="submission" date="2019-08" db="EMBL/GenBank/DDBJ databases">
        <title>The improved chromosome-level genome for the pearl oyster Pinctada fucata martensii using PacBio sequencing and Hi-C.</title>
        <authorList>
            <person name="Zheng Z."/>
        </authorList>
    </citation>
    <scope>NUCLEOTIDE SEQUENCE</scope>
    <source>
        <strain evidence="5">ZZ-2019</strain>
        <tissue evidence="5">Adductor muscle</tissue>
    </source>
</reference>
<evidence type="ECO:0000256" key="3">
    <source>
        <dbReference type="SAM" id="MobiDB-lite"/>
    </source>
</evidence>
<feature type="region of interest" description="Disordered" evidence="3">
    <location>
        <begin position="289"/>
        <end position="309"/>
    </location>
</feature>
<evidence type="ECO:0000256" key="1">
    <source>
        <dbReference type="ARBA" id="ARBA00023125"/>
    </source>
</evidence>
<organism evidence="5 6">
    <name type="scientific">Pinctada imbricata</name>
    <name type="common">Atlantic pearl-oyster</name>
    <name type="synonym">Pinctada martensii</name>
    <dbReference type="NCBI Taxonomy" id="66713"/>
    <lineage>
        <taxon>Eukaryota</taxon>
        <taxon>Metazoa</taxon>
        <taxon>Spiralia</taxon>
        <taxon>Lophotrochozoa</taxon>
        <taxon>Mollusca</taxon>
        <taxon>Bivalvia</taxon>
        <taxon>Autobranchia</taxon>
        <taxon>Pteriomorphia</taxon>
        <taxon>Pterioida</taxon>
        <taxon>Pterioidea</taxon>
        <taxon>Pteriidae</taxon>
        <taxon>Pinctada</taxon>
    </lineage>
</organism>
<dbReference type="InterPro" id="IPR009057">
    <property type="entry name" value="Homeodomain-like_sf"/>
</dbReference>
<evidence type="ECO:0000313" key="5">
    <source>
        <dbReference type="EMBL" id="KAK3084038.1"/>
    </source>
</evidence>
<name>A0AA89BVJ6_PINIB</name>
<dbReference type="Pfam" id="PF03221">
    <property type="entry name" value="HTH_Tnp_Tc5"/>
    <property type="match status" value="1"/>
</dbReference>
<sequence>MEVKTVVQKPKRRSISLHTKYKIIKEVERGEKSKSFIAQEYGINSSTLTEMVKQRDAIYKAVQTNDFALNRKRLRWGKYGDLEDELYKWYSETSRRQARVISVQDLTKKANEIAKRLGITSFKASLGFVYRFKERRGIASQHAARSGKNNTSSDRTQWNEGISHDALQQQEMLTRPYGHNEAWEAMSQSQMQINSGRTNITTYEHTDPDKDNSFQHNAFEDQNLLVIKSEPMEDSSYTNPMEMIPTDGTYQEAVNTCLHAESAVQLGIGAGQNIACEDQNCFLGANKRTEGASKSTVPESEGRSIVSGSENSVGTCESIVGAGQGAVGTGLSIVSIDQSAFSRGQSAFGKGQSAFGKGQSSFGKGQSAARGQSIAGAGHKIVGAGHNIVGAGQNMIGACHSITSSIQSIVNAGQSIVNEGQCIAGGGHNIVDAGQNIIDAGECIVGAIKSIVDTGQNIVGAGQSIVGAGQNIVGARESIVEKGQSIEGEGQHIIGEGQTKMDADQNLMHPSYQAPRNRKDALNSGHSILNRGPRVACLEGHSPKRCRTSFGTFDTDIADKCTRSRSNSDERNIFTFDRDSSCTQLDPMHFNLEEAMKSFKYLSNFIKSQHTAVPIEVLSALQTLNVLLNNMEKGQQTRITDFFSLMHT</sequence>
<dbReference type="PROSITE" id="PS51253">
    <property type="entry name" value="HTH_CENPB"/>
    <property type="match status" value="1"/>
</dbReference>
<evidence type="ECO:0000259" key="4">
    <source>
        <dbReference type="PROSITE" id="PS51253"/>
    </source>
</evidence>
<accession>A0AA89BVJ6</accession>
<dbReference type="SMART" id="SM00674">
    <property type="entry name" value="CENPB"/>
    <property type="match status" value="1"/>
</dbReference>
<dbReference type="InterPro" id="IPR006600">
    <property type="entry name" value="HTH_CenpB_DNA-bd_dom"/>
</dbReference>
<evidence type="ECO:0000313" key="6">
    <source>
        <dbReference type="Proteomes" id="UP001186944"/>
    </source>
</evidence>
<feature type="domain" description="HTH CENPB-type" evidence="4">
    <location>
        <begin position="70"/>
        <end position="142"/>
    </location>
</feature>
<dbReference type="InterPro" id="IPR007889">
    <property type="entry name" value="HTH_Psq"/>
</dbReference>
<dbReference type="Gene3D" id="1.10.10.60">
    <property type="entry name" value="Homeodomain-like"/>
    <property type="match status" value="2"/>
</dbReference>
<protein>
    <recommendedName>
        <fullName evidence="4">HTH CENPB-type domain-containing protein</fullName>
    </recommendedName>
</protein>
<keyword evidence="1" id="KW-0238">DNA-binding</keyword>
<dbReference type="Proteomes" id="UP001186944">
    <property type="component" value="Unassembled WGS sequence"/>
</dbReference>
<dbReference type="Pfam" id="PF04218">
    <property type="entry name" value="CENP-B_N"/>
    <property type="match status" value="1"/>
</dbReference>
<proteinExistence type="predicted"/>
<dbReference type="GO" id="GO:0003677">
    <property type="term" value="F:DNA binding"/>
    <property type="evidence" value="ECO:0007669"/>
    <property type="project" value="UniProtKB-KW"/>
</dbReference>
<dbReference type="EMBL" id="VSWD01000013">
    <property type="protein sequence ID" value="KAK3084038.1"/>
    <property type="molecule type" value="Genomic_DNA"/>
</dbReference>
<evidence type="ECO:0000256" key="2">
    <source>
        <dbReference type="ARBA" id="ARBA00023242"/>
    </source>
</evidence>
<dbReference type="SUPFAM" id="SSF46689">
    <property type="entry name" value="Homeodomain-like"/>
    <property type="match status" value="2"/>
</dbReference>